<dbReference type="PANTHER" id="PTHR21600:SF44">
    <property type="entry name" value="RIBOSOMAL LARGE SUBUNIT PSEUDOURIDINE SYNTHASE D"/>
    <property type="match status" value="1"/>
</dbReference>
<dbReference type="KEGG" id="gax:Pan161_22910"/>
<comment type="catalytic activity">
    <reaction evidence="5">
        <text>a uridine in RNA = a pseudouridine in RNA</text>
        <dbReference type="Rhea" id="RHEA:48348"/>
        <dbReference type="Rhea" id="RHEA-COMP:12068"/>
        <dbReference type="Rhea" id="RHEA-COMP:12069"/>
        <dbReference type="ChEBI" id="CHEBI:65314"/>
        <dbReference type="ChEBI" id="CHEBI:65315"/>
    </reaction>
</comment>
<dbReference type="CDD" id="cd00165">
    <property type="entry name" value="S4"/>
    <property type="match status" value="1"/>
</dbReference>
<dbReference type="SUPFAM" id="SSF55120">
    <property type="entry name" value="Pseudouridine synthase"/>
    <property type="match status" value="1"/>
</dbReference>
<dbReference type="AlphaFoldDB" id="A0A517VCC1"/>
<reference evidence="7 8" key="1">
    <citation type="submission" date="2019-02" db="EMBL/GenBank/DDBJ databases">
        <title>Deep-cultivation of Planctomycetes and their phenomic and genomic characterization uncovers novel biology.</title>
        <authorList>
            <person name="Wiegand S."/>
            <person name="Jogler M."/>
            <person name="Boedeker C."/>
            <person name="Pinto D."/>
            <person name="Vollmers J."/>
            <person name="Rivas-Marin E."/>
            <person name="Kohn T."/>
            <person name="Peeters S.H."/>
            <person name="Heuer A."/>
            <person name="Rast P."/>
            <person name="Oberbeckmann S."/>
            <person name="Bunk B."/>
            <person name="Jeske O."/>
            <person name="Meyerdierks A."/>
            <person name="Storesund J.E."/>
            <person name="Kallscheuer N."/>
            <person name="Luecker S."/>
            <person name="Lage O.M."/>
            <person name="Pohl T."/>
            <person name="Merkel B.J."/>
            <person name="Hornburger P."/>
            <person name="Mueller R.-W."/>
            <person name="Bruemmer F."/>
            <person name="Labrenz M."/>
            <person name="Spormann A.M."/>
            <person name="Op den Camp H."/>
            <person name="Overmann J."/>
            <person name="Amann R."/>
            <person name="Jetten M.S.M."/>
            <person name="Mascher T."/>
            <person name="Medema M.H."/>
            <person name="Devos D.P."/>
            <person name="Kaster A.-K."/>
            <person name="Ovreas L."/>
            <person name="Rohde M."/>
            <person name="Galperin M.Y."/>
            <person name="Jogler C."/>
        </authorList>
    </citation>
    <scope>NUCLEOTIDE SEQUENCE [LARGE SCALE GENOMIC DNA]</scope>
    <source>
        <strain evidence="7 8">Pan161</strain>
    </source>
</reference>
<dbReference type="InterPro" id="IPR050188">
    <property type="entry name" value="RluA_PseudoU_synthase"/>
</dbReference>
<comment type="similarity">
    <text evidence="1 5">Belongs to the pseudouridine synthase RluA family.</text>
</comment>
<comment type="function">
    <text evidence="5">Responsible for synthesis of pseudouridine from uracil.</text>
</comment>
<evidence type="ECO:0000256" key="5">
    <source>
        <dbReference type="RuleBase" id="RU362028"/>
    </source>
</evidence>
<proteinExistence type="inferred from homology"/>
<dbReference type="NCBIfam" id="TIGR00005">
    <property type="entry name" value="rluA_subfam"/>
    <property type="match status" value="1"/>
</dbReference>
<gene>
    <name evidence="7" type="primary">rluD_1</name>
    <name evidence="7" type="ORF">Pan161_22910</name>
</gene>
<dbReference type="Gene3D" id="3.30.2350.10">
    <property type="entry name" value="Pseudouridine synthase"/>
    <property type="match status" value="1"/>
</dbReference>
<feature type="domain" description="Pseudouridine synthase RsuA/RluA-like" evidence="6">
    <location>
        <begin position="109"/>
        <end position="265"/>
    </location>
</feature>
<dbReference type="Gene3D" id="3.10.290.10">
    <property type="entry name" value="RNA-binding S4 domain"/>
    <property type="match status" value="1"/>
</dbReference>
<dbReference type="EC" id="5.4.99.-" evidence="5"/>
<dbReference type="GO" id="GO:0000455">
    <property type="term" value="P:enzyme-directed rRNA pseudouridine synthesis"/>
    <property type="evidence" value="ECO:0007669"/>
    <property type="project" value="TreeGrafter"/>
</dbReference>
<dbReference type="InterPro" id="IPR020103">
    <property type="entry name" value="PsdUridine_synth_cat_dom_sf"/>
</dbReference>
<dbReference type="GO" id="GO:0009982">
    <property type="term" value="F:pseudouridine synthase activity"/>
    <property type="evidence" value="ECO:0007669"/>
    <property type="project" value="InterPro"/>
</dbReference>
<evidence type="ECO:0000256" key="2">
    <source>
        <dbReference type="ARBA" id="ARBA00023235"/>
    </source>
</evidence>
<dbReference type="SUPFAM" id="SSF55174">
    <property type="entry name" value="Alpha-L RNA-binding motif"/>
    <property type="match status" value="1"/>
</dbReference>
<dbReference type="Proteomes" id="UP000316855">
    <property type="component" value="Chromosome"/>
</dbReference>
<dbReference type="CDD" id="cd02869">
    <property type="entry name" value="PseudoU_synth_RluA_like"/>
    <property type="match status" value="1"/>
</dbReference>
<feature type="active site" evidence="3">
    <location>
        <position position="158"/>
    </location>
</feature>
<dbReference type="InterPro" id="IPR006224">
    <property type="entry name" value="PsdUridine_synth_RluA-like_CS"/>
</dbReference>
<dbReference type="GO" id="GO:0003723">
    <property type="term" value="F:RNA binding"/>
    <property type="evidence" value="ECO:0007669"/>
    <property type="project" value="UniProtKB-KW"/>
</dbReference>
<evidence type="ECO:0000256" key="1">
    <source>
        <dbReference type="ARBA" id="ARBA00010876"/>
    </source>
</evidence>
<evidence type="ECO:0000313" key="8">
    <source>
        <dbReference type="Proteomes" id="UP000316855"/>
    </source>
</evidence>
<dbReference type="PANTHER" id="PTHR21600">
    <property type="entry name" value="MITOCHONDRIAL RNA PSEUDOURIDINE SYNTHASE"/>
    <property type="match status" value="1"/>
</dbReference>
<dbReference type="GO" id="GO:0140098">
    <property type="term" value="F:catalytic activity, acting on RNA"/>
    <property type="evidence" value="ECO:0007669"/>
    <property type="project" value="UniProtKB-ARBA"/>
</dbReference>
<dbReference type="InterPro" id="IPR006225">
    <property type="entry name" value="PsdUridine_synth_RluC/D"/>
</dbReference>
<keyword evidence="4" id="KW-0694">RNA-binding</keyword>
<keyword evidence="2 5" id="KW-0413">Isomerase</keyword>
<dbReference type="OrthoDB" id="9784108at2"/>
<dbReference type="InterPro" id="IPR006145">
    <property type="entry name" value="PsdUridine_synth_RsuA/RluA"/>
</dbReference>
<accession>A0A517VCC1</accession>
<sequence>MVEFCTKYFVIWQRPELMETAFEADLIVEDYLDGARIDRFLSRHFRNYSTHRLQRIVQAGFAKVNGIPADPLQRVFRGQQISIRLPEPPDKTYDPERLPLEVLYEDAWLIIINKPPGMIAHPAGNILSGTVANALQYYLDQQTCVPSLLRPGIVHRLDQFTSGILIIAKEHLGHRSLSIQFQQNRVSKSYLAIVRDQPEQDAFENSDAIGEHPTQAGVCMTTHPQALRAKAAFTRFEVVERLPGHSLIRAFPKTGRLHQIRVHLAELGFPIIADDFYGNDARLLDDRTLITRQALHAEQIEFAHPVTNLRMKMSAGVPADFDLALQRIRSAWSV</sequence>
<evidence type="ECO:0000256" key="4">
    <source>
        <dbReference type="PROSITE-ProRule" id="PRU00182"/>
    </source>
</evidence>
<dbReference type="Pfam" id="PF00849">
    <property type="entry name" value="PseudoU_synth_2"/>
    <property type="match status" value="1"/>
</dbReference>
<organism evidence="7 8">
    <name type="scientific">Gimesia algae</name>
    <dbReference type="NCBI Taxonomy" id="2527971"/>
    <lineage>
        <taxon>Bacteria</taxon>
        <taxon>Pseudomonadati</taxon>
        <taxon>Planctomycetota</taxon>
        <taxon>Planctomycetia</taxon>
        <taxon>Planctomycetales</taxon>
        <taxon>Planctomycetaceae</taxon>
        <taxon>Gimesia</taxon>
    </lineage>
</organism>
<dbReference type="InterPro" id="IPR036986">
    <property type="entry name" value="S4_RNA-bd_sf"/>
</dbReference>
<dbReference type="EMBL" id="CP036343">
    <property type="protein sequence ID" value="QDT90638.1"/>
    <property type="molecule type" value="Genomic_DNA"/>
</dbReference>
<dbReference type="PROSITE" id="PS01129">
    <property type="entry name" value="PSI_RLU"/>
    <property type="match status" value="1"/>
</dbReference>
<evidence type="ECO:0000313" key="7">
    <source>
        <dbReference type="EMBL" id="QDT90638.1"/>
    </source>
</evidence>
<dbReference type="PROSITE" id="PS50889">
    <property type="entry name" value="S4"/>
    <property type="match status" value="1"/>
</dbReference>
<keyword evidence="8" id="KW-1185">Reference proteome</keyword>
<evidence type="ECO:0000259" key="6">
    <source>
        <dbReference type="Pfam" id="PF00849"/>
    </source>
</evidence>
<evidence type="ECO:0000256" key="3">
    <source>
        <dbReference type="PIRSR" id="PIRSR606225-1"/>
    </source>
</evidence>
<name>A0A517VCC1_9PLAN</name>
<protein>
    <recommendedName>
        <fullName evidence="5">Pseudouridine synthase</fullName>
        <ecNumber evidence="5">5.4.99.-</ecNumber>
    </recommendedName>
</protein>